<dbReference type="EMBL" id="BK015285">
    <property type="protein sequence ID" value="DAD99459.1"/>
    <property type="molecule type" value="Genomic_DNA"/>
</dbReference>
<accession>A0A8S5NZS1</accession>
<organism evidence="1">
    <name type="scientific">Siphoviridae sp. ctNU74</name>
    <dbReference type="NCBI Taxonomy" id="2825471"/>
    <lineage>
        <taxon>Viruses</taxon>
        <taxon>Duplodnaviria</taxon>
        <taxon>Heunggongvirae</taxon>
        <taxon>Uroviricota</taxon>
        <taxon>Caudoviricetes</taxon>
    </lineage>
</organism>
<sequence length="60" mass="6984">MCDYQKYESYETFLLYQEFLSIPDNPFSFQLPEGMIMTSDMIHTFLQAAYNAKGVSILDS</sequence>
<protein>
    <submittedName>
        <fullName evidence="1">Uncharacterized protein</fullName>
    </submittedName>
</protein>
<evidence type="ECO:0000313" key="1">
    <source>
        <dbReference type="EMBL" id="DAD99459.1"/>
    </source>
</evidence>
<name>A0A8S5NZS1_9CAUD</name>
<reference evidence="1" key="1">
    <citation type="journal article" date="2021" name="Proc. Natl. Acad. Sci. U.S.A.">
        <title>A Catalog of Tens of Thousands of Viruses from Human Metagenomes Reveals Hidden Associations with Chronic Diseases.</title>
        <authorList>
            <person name="Tisza M.J."/>
            <person name="Buck C.B."/>
        </authorList>
    </citation>
    <scope>NUCLEOTIDE SEQUENCE</scope>
    <source>
        <strain evidence="1">CtNU74</strain>
    </source>
</reference>
<proteinExistence type="predicted"/>